<keyword evidence="1" id="KW-0862">Zinc</keyword>
<protein>
    <recommendedName>
        <fullName evidence="2">SWIM-type domain-containing protein</fullName>
    </recommendedName>
</protein>
<reference evidence="3" key="1">
    <citation type="submission" date="2021-10" db="EMBL/GenBank/DDBJ databases">
        <title>Tropical sea cucumber genome reveals ecological adaptation and Cuvierian tubules defense mechanism.</title>
        <authorList>
            <person name="Chen T."/>
        </authorList>
    </citation>
    <scope>NUCLEOTIDE SEQUENCE</scope>
    <source>
        <strain evidence="3">Nanhai2018</strain>
        <tissue evidence="3">Muscle</tissue>
    </source>
</reference>
<dbReference type="PROSITE" id="PS50966">
    <property type="entry name" value="ZF_SWIM"/>
    <property type="match status" value="1"/>
</dbReference>
<evidence type="ECO:0000313" key="4">
    <source>
        <dbReference type="Proteomes" id="UP001152320"/>
    </source>
</evidence>
<comment type="caution">
    <text evidence="3">The sequence shown here is derived from an EMBL/GenBank/DDBJ whole genome shotgun (WGS) entry which is preliminary data.</text>
</comment>
<evidence type="ECO:0000259" key="2">
    <source>
        <dbReference type="PROSITE" id="PS50966"/>
    </source>
</evidence>
<dbReference type="Proteomes" id="UP001152320">
    <property type="component" value="Chromosome 1"/>
</dbReference>
<gene>
    <name evidence="3" type="ORF">HOLleu_01047</name>
</gene>
<dbReference type="InterPro" id="IPR007527">
    <property type="entry name" value="Znf_SWIM"/>
</dbReference>
<proteinExistence type="predicted"/>
<accession>A0A9Q1CQH4</accession>
<feature type="domain" description="SWIM-type" evidence="2">
    <location>
        <begin position="140"/>
        <end position="176"/>
    </location>
</feature>
<keyword evidence="1" id="KW-0863">Zinc-finger</keyword>
<dbReference type="PANTHER" id="PTHR47526:SF3">
    <property type="entry name" value="PHD-TYPE DOMAIN-CONTAINING PROTEIN"/>
    <property type="match status" value="1"/>
</dbReference>
<sequence length="361" mass="40290">MSNLRLGSYLSQTKCKPREFLHARGVVCGSESHGELAEKCFWATKLNLPVKPTDREAEREISTARAEKQALDGGCVNLPWLQTLTSGWEDSPASLPDVDRFSIETHKNSTVESAQTINYRSVRGKVKPQTKTSANPYRPRAVLNKGTQQVVTADCTCIVGVQSGCKHIAALLFAVVEAVERGENRSCTSSKATWAIPSNKSLNSCKPVVAEEINVLKIKANADKQILHNPNSFYRSKFDPRSHANRQNQSLENFDLDRLAEISNGDCGMLLYFKRPSLSTHQNPNLNYISKIEEVVTSNPAETVTSALSHCDEFATDTDFNQQLEDHLHITHHQQQQLALDTRNQSQSSLWYSHRIVMLLG</sequence>
<dbReference type="OrthoDB" id="5957536at2759"/>
<keyword evidence="4" id="KW-1185">Reference proteome</keyword>
<dbReference type="PANTHER" id="PTHR47526">
    <property type="entry name" value="ATP-DEPENDENT DNA HELICASE"/>
    <property type="match status" value="1"/>
</dbReference>
<keyword evidence="1" id="KW-0479">Metal-binding</keyword>
<name>A0A9Q1CQH4_HOLLE</name>
<organism evidence="3 4">
    <name type="scientific">Holothuria leucospilota</name>
    <name type="common">Black long sea cucumber</name>
    <name type="synonym">Mertensiothuria leucospilota</name>
    <dbReference type="NCBI Taxonomy" id="206669"/>
    <lineage>
        <taxon>Eukaryota</taxon>
        <taxon>Metazoa</taxon>
        <taxon>Echinodermata</taxon>
        <taxon>Eleutherozoa</taxon>
        <taxon>Echinozoa</taxon>
        <taxon>Holothuroidea</taxon>
        <taxon>Aspidochirotacea</taxon>
        <taxon>Aspidochirotida</taxon>
        <taxon>Holothuriidae</taxon>
        <taxon>Holothuria</taxon>
    </lineage>
</organism>
<dbReference type="GO" id="GO:0008270">
    <property type="term" value="F:zinc ion binding"/>
    <property type="evidence" value="ECO:0007669"/>
    <property type="project" value="UniProtKB-KW"/>
</dbReference>
<evidence type="ECO:0000256" key="1">
    <source>
        <dbReference type="PROSITE-ProRule" id="PRU00325"/>
    </source>
</evidence>
<evidence type="ECO:0000313" key="3">
    <source>
        <dbReference type="EMBL" id="KAJ8048649.1"/>
    </source>
</evidence>
<dbReference type="EMBL" id="JAIZAY010000001">
    <property type="protein sequence ID" value="KAJ8048649.1"/>
    <property type="molecule type" value="Genomic_DNA"/>
</dbReference>
<dbReference type="AlphaFoldDB" id="A0A9Q1CQH4"/>